<sequence length="162" mass="17815">MVIDLLLALVFAVGAWGMALWISAEVSLSKAQNRVQSAINVGFTVAIQAVYVLSVQTVGTWRDALLVISVMLLLAWYGMLGLTKAMTQSSLPKARGLARLSEWLRRLELSGHRIFAFVALLLMGLAALIGFGDPTLVLTISLPFAATLFCTLWVPRWLRRWA</sequence>
<gene>
    <name evidence="2" type="ORF">MHY01S_16470</name>
</gene>
<keyword evidence="1" id="KW-0812">Transmembrane</keyword>
<comment type="caution">
    <text evidence="2">The sequence shown here is derived from an EMBL/GenBank/DDBJ whole genome shotgun (WGS) entry which is preliminary data.</text>
</comment>
<feature type="transmembrane region" description="Helical" evidence="1">
    <location>
        <begin position="6"/>
        <end position="26"/>
    </location>
</feature>
<dbReference type="EMBL" id="BJXL01000046">
    <property type="protein sequence ID" value="GEM83481.1"/>
    <property type="molecule type" value="Genomic_DNA"/>
</dbReference>
<dbReference type="Proteomes" id="UP000321197">
    <property type="component" value="Unassembled WGS sequence"/>
</dbReference>
<evidence type="ECO:0008006" key="4">
    <source>
        <dbReference type="Google" id="ProtNLM"/>
    </source>
</evidence>
<keyword evidence="1" id="KW-0472">Membrane</keyword>
<evidence type="ECO:0000313" key="3">
    <source>
        <dbReference type="Proteomes" id="UP000321197"/>
    </source>
</evidence>
<organism evidence="2 3">
    <name type="scientific">Meiothermus hypogaeus NBRC 106114</name>
    <dbReference type="NCBI Taxonomy" id="1227553"/>
    <lineage>
        <taxon>Bacteria</taxon>
        <taxon>Thermotogati</taxon>
        <taxon>Deinococcota</taxon>
        <taxon>Deinococci</taxon>
        <taxon>Thermales</taxon>
        <taxon>Thermaceae</taxon>
        <taxon>Meiothermus</taxon>
    </lineage>
</organism>
<feature type="transmembrane region" description="Helical" evidence="1">
    <location>
        <begin position="114"/>
        <end position="131"/>
    </location>
</feature>
<name>A0A511R1K2_9DEIN</name>
<dbReference type="OrthoDB" id="27516at2"/>
<evidence type="ECO:0000313" key="2">
    <source>
        <dbReference type="EMBL" id="GEM83481.1"/>
    </source>
</evidence>
<accession>A0A511R1K2</accession>
<feature type="transmembrane region" description="Helical" evidence="1">
    <location>
        <begin position="38"/>
        <end position="58"/>
    </location>
</feature>
<protein>
    <recommendedName>
        <fullName evidence="4">Transmembrane protein</fullName>
    </recommendedName>
</protein>
<evidence type="ECO:0000256" key="1">
    <source>
        <dbReference type="SAM" id="Phobius"/>
    </source>
</evidence>
<feature type="transmembrane region" description="Helical" evidence="1">
    <location>
        <begin position="137"/>
        <end position="158"/>
    </location>
</feature>
<proteinExistence type="predicted"/>
<reference evidence="2 3" key="1">
    <citation type="submission" date="2019-07" db="EMBL/GenBank/DDBJ databases">
        <title>Whole genome shotgun sequence of Meiothermus hypogaeus NBRC 106114.</title>
        <authorList>
            <person name="Hosoyama A."/>
            <person name="Uohara A."/>
            <person name="Ohji S."/>
            <person name="Ichikawa N."/>
        </authorList>
    </citation>
    <scope>NUCLEOTIDE SEQUENCE [LARGE SCALE GENOMIC DNA]</scope>
    <source>
        <strain evidence="2 3">NBRC 106114</strain>
    </source>
</reference>
<keyword evidence="1" id="KW-1133">Transmembrane helix</keyword>
<dbReference type="RefSeq" id="WP_119341881.1">
    <property type="nucleotide sequence ID" value="NZ_BJXL01000046.1"/>
</dbReference>
<feature type="transmembrane region" description="Helical" evidence="1">
    <location>
        <begin position="64"/>
        <end position="83"/>
    </location>
</feature>
<dbReference type="AlphaFoldDB" id="A0A511R1K2"/>